<feature type="compositionally biased region" description="Polar residues" evidence="1">
    <location>
        <begin position="225"/>
        <end position="235"/>
    </location>
</feature>
<dbReference type="AlphaFoldDB" id="A0A6N8EG90"/>
<dbReference type="Proteomes" id="UP000434044">
    <property type="component" value="Unassembled WGS sequence"/>
</dbReference>
<dbReference type="RefSeq" id="WP_155451767.1">
    <property type="nucleotide sequence ID" value="NZ_WNKT01000112.1"/>
</dbReference>
<gene>
    <name evidence="4" type="ORF">GJ668_19620</name>
</gene>
<evidence type="ECO:0000313" key="5">
    <source>
        <dbReference type="Proteomes" id="UP000434044"/>
    </source>
</evidence>
<accession>A0A6N8EG90</accession>
<comment type="caution">
    <text evidence="4">The sequence shown here is derived from an EMBL/GenBank/DDBJ whole genome shotgun (WGS) entry which is preliminary data.</text>
</comment>
<name>A0A6N8EG90_9GAMM</name>
<reference evidence="4 5" key="1">
    <citation type="submission" date="2019-11" db="EMBL/GenBank/DDBJ databases">
        <title>Whole-genome sequence of the anaerobic purple sulfur bacterium Allochromatium palmeri DSM 15591.</title>
        <authorList>
            <person name="Kyndt J.A."/>
            <person name="Meyer T.E."/>
        </authorList>
    </citation>
    <scope>NUCLEOTIDE SEQUENCE [LARGE SCALE GENOMIC DNA]</scope>
    <source>
        <strain evidence="4 5">DSM 15591</strain>
    </source>
</reference>
<feature type="chain" id="PRO_5026708289" evidence="2">
    <location>
        <begin position="19"/>
        <end position="235"/>
    </location>
</feature>
<organism evidence="4 5">
    <name type="scientific">Allochromatium palmeri</name>
    <dbReference type="NCBI Taxonomy" id="231048"/>
    <lineage>
        <taxon>Bacteria</taxon>
        <taxon>Pseudomonadati</taxon>
        <taxon>Pseudomonadota</taxon>
        <taxon>Gammaproteobacteria</taxon>
        <taxon>Chromatiales</taxon>
        <taxon>Chromatiaceae</taxon>
        <taxon>Allochromatium</taxon>
    </lineage>
</organism>
<keyword evidence="2" id="KW-0732">Signal</keyword>
<evidence type="ECO:0000256" key="2">
    <source>
        <dbReference type="SAM" id="SignalP"/>
    </source>
</evidence>
<feature type="compositionally biased region" description="Low complexity" evidence="1">
    <location>
        <begin position="178"/>
        <end position="191"/>
    </location>
</feature>
<sequence>MKNLIIVFALCTSFSANADIYKCTTNGSVTYSNLPCEGEKVETYYKETEYDIQRREMEKKEKERINFLKKQQAEREQQALQVISLIEAKRVEDARAYAEKFGLDFEKVVAVYKQLLHEQEIDRQRRIANNREIQRRREQTSSNNELDSYLSNNELDSYLTLLPKSASQPSAPLSFSVPSTPQSLPSTPQSLYDPFSGTRMPRSGGGYIDPKTGTFYHDVGPGVVNTRTGQFTPTH</sequence>
<dbReference type="OrthoDB" id="6306890at2"/>
<dbReference type="EMBL" id="WNKT01000112">
    <property type="protein sequence ID" value="MTW23233.1"/>
    <property type="molecule type" value="Genomic_DNA"/>
</dbReference>
<feature type="signal peptide" evidence="2">
    <location>
        <begin position="1"/>
        <end position="18"/>
    </location>
</feature>
<evidence type="ECO:0000256" key="1">
    <source>
        <dbReference type="SAM" id="MobiDB-lite"/>
    </source>
</evidence>
<dbReference type="InterPro" id="IPR025392">
    <property type="entry name" value="DUF4124"/>
</dbReference>
<protein>
    <submittedName>
        <fullName evidence="4">DUF4124 domain-containing protein</fullName>
    </submittedName>
</protein>
<keyword evidence="5" id="KW-1185">Reference proteome</keyword>
<feature type="domain" description="DUF4124" evidence="3">
    <location>
        <begin position="9"/>
        <end position="42"/>
    </location>
</feature>
<proteinExistence type="predicted"/>
<dbReference type="Pfam" id="PF13511">
    <property type="entry name" value="DUF4124"/>
    <property type="match status" value="1"/>
</dbReference>
<evidence type="ECO:0000313" key="4">
    <source>
        <dbReference type="EMBL" id="MTW23233.1"/>
    </source>
</evidence>
<feature type="region of interest" description="Disordered" evidence="1">
    <location>
        <begin position="170"/>
        <end position="235"/>
    </location>
</feature>
<evidence type="ECO:0000259" key="3">
    <source>
        <dbReference type="Pfam" id="PF13511"/>
    </source>
</evidence>